<keyword evidence="3" id="KW-1185">Reference proteome</keyword>
<accession>A0A2J6SRJ8</accession>
<dbReference type="AlphaFoldDB" id="A0A2J6SRJ8"/>
<dbReference type="EMBL" id="KZ613883">
    <property type="protein sequence ID" value="PMD53404.1"/>
    <property type="molecule type" value="Genomic_DNA"/>
</dbReference>
<name>A0A2J6SRJ8_9HELO</name>
<feature type="chain" id="PRO_5014466109" evidence="1">
    <location>
        <begin position="18"/>
        <end position="142"/>
    </location>
</feature>
<organism evidence="2 3">
    <name type="scientific">Hyaloscypha bicolor E</name>
    <dbReference type="NCBI Taxonomy" id="1095630"/>
    <lineage>
        <taxon>Eukaryota</taxon>
        <taxon>Fungi</taxon>
        <taxon>Dikarya</taxon>
        <taxon>Ascomycota</taxon>
        <taxon>Pezizomycotina</taxon>
        <taxon>Leotiomycetes</taxon>
        <taxon>Helotiales</taxon>
        <taxon>Hyaloscyphaceae</taxon>
        <taxon>Hyaloscypha</taxon>
        <taxon>Hyaloscypha bicolor</taxon>
    </lineage>
</organism>
<keyword evidence="1" id="KW-0732">Signal</keyword>
<gene>
    <name evidence="2" type="ORF">K444DRAFT_571698</name>
</gene>
<sequence>MYTRTVLLSVLVAIAEARFGQEQIPISAISSDPGGSSGQEQTLTGQPISILLGAANPCAKLTQADLILSEFGDGALEAAEQNFNSFNIDIPSICSDPTLPTSEALRGITPPIDPGVLGSDIANALSASSKTAPLNTVGLSVA</sequence>
<dbReference type="Proteomes" id="UP000235371">
    <property type="component" value="Unassembled WGS sequence"/>
</dbReference>
<dbReference type="InParanoid" id="A0A2J6SRJ8"/>
<protein>
    <submittedName>
        <fullName evidence="2">Uncharacterized protein</fullName>
    </submittedName>
</protein>
<dbReference type="STRING" id="1095630.A0A2J6SRJ8"/>
<evidence type="ECO:0000313" key="2">
    <source>
        <dbReference type="EMBL" id="PMD53404.1"/>
    </source>
</evidence>
<dbReference type="OrthoDB" id="2141239at2759"/>
<evidence type="ECO:0000313" key="3">
    <source>
        <dbReference type="Proteomes" id="UP000235371"/>
    </source>
</evidence>
<reference evidence="2 3" key="1">
    <citation type="submission" date="2016-04" db="EMBL/GenBank/DDBJ databases">
        <title>A degradative enzymes factory behind the ericoid mycorrhizal symbiosis.</title>
        <authorList>
            <consortium name="DOE Joint Genome Institute"/>
            <person name="Martino E."/>
            <person name="Morin E."/>
            <person name="Grelet G."/>
            <person name="Kuo A."/>
            <person name="Kohler A."/>
            <person name="Daghino S."/>
            <person name="Barry K."/>
            <person name="Choi C."/>
            <person name="Cichocki N."/>
            <person name="Clum A."/>
            <person name="Copeland A."/>
            <person name="Hainaut M."/>
            <person name="Haridas S."/>
            <person name="Labutti K."/>
            <person name="Lindquist E."/>
            <person name="Lipzen A."/>
            <person name="Khouja H.-R."/>
            <person name="Murat C."/>
            <person name="Ohm R."/>
            <person name="Olson A."/>
            <person name="Spatafora J."/>
            <person name="Veneault-Fourrey C."/>
            <person name="Henrissat B."/>
            <person name="Grigoriev I."/>
            <person name="Martin F."/>
            <person name="Perotto S."/>
        </authorList>
    </citation>
    <scope>NUCLEOTIDE SEQUENCE [LARGE SCALE GENOMIC DNA]</scope>
    <source>
        <strain evidence="2 3">E</strain>
    </source>
</reference>
<dbReference type="GeneID" id="36585401"/>
<dbReference type="RefSeq" id="XP_024730308.1">
    <property type="nucleotide sequence ID" value="XM_024877324.1"/>
</dbReference>
<feature type="signal peptide" evidence="1">
    <location>
        <begin position="1"/>
        <end position="17"/>
    </location>
</feature>
<proteinExistence type="predicted"/>
<evidence type="ECO:0000256" key="1">
    <source>
        <dbReference type="SAM" id="SignalP"/>
    </source>
</evidence>